<dbReference type="AlphaFoldDB" id="A0A379EZB8"/>
<organism evidence="1 2">
    <name type="scientific">Prevotella pallens</name>
    <dbReference type="NCBI Taxonomy" id="60133"/>
    <lineage>
        <taxon>Bacteria</taxon>
        <taxon>Pseudomonadati</taxon>
        <taxon>Bacteroidota</taxon>
        <taxon>Bacteroidia</taxon>
        <taxon>Bacteroidales</taxon>
        <taxon>Prevotellaceae</taxon>
        <taxon>Prevotella</taxon>
    </lineage>
</organism>
<reference evidence="1 2" key="1">
    <citation type="submission" date="2018-06" db="EMBL/GenBank/DDBJ databases">
        <authorList>
            <consortium name="Pathogen Informatics"/>
            <person name="Doyle S."/>
        </authorList>
    </citation>
    <scope>NUCLEOTIDE SEQUENCE [LARGE SCALE GENOMIC DNA]</scope>
    <source>
        <strain evidence="1 2">NCTC13043</strain>
    </source>
</reference>
<gene>
    <name evidence="1" type="ORF">NCTC13043_00595</name>
</gene>
<proteinExistence type="predicted"/>
<evidence type="ECO:0008006" key="3">
    <source>
        <dbReference type="Google" id="ProtNLM"/>
    </source>
</evidence>
<protein>
    <recommendedName>
        <fullName evidence="3">Phosphate-selective porin</fullName>
    </recommendedName>
</protein>
<evidence type="ECO:0000313" key="2">
    <source>
        <dbReference type="Proteomes" id="UP000254235"/>
    </source>
</evidence>
<evidence type="ECO:0000313" key="1">
    <source>
        <dbReference type="EMBL" id="SUC11738.1"/>
    </source>
</evidence>
<dbReference type="EMBL" id="UGTP01000001">
    <property type="protein sequence ID" value="SUC11738.1"/>
    <property type="molecule type" value="Genomic_DNA"/>
</dbReference>
<accession>A0A379EZB8</accession>
<sequence>MLSLYKRKDINTTYNKHIMNIRNIISLMLLWISTITMAQETKPVSLQFEARADYMRTNIDGKHIKDQSGFKGYVVNVILKGDISPKFSYAFRNRLNGINKDYNFFNSTDWLYLKYKPNKNVAFMAGKYIVLVAGYELLPAPIDCYFLSEFCYNFPCYQWGLIGEYTTNSGNDTFLTQICQSPYQKIYENKTGKAAEMYAYNILWNGRHGIWETFWSANMSEYAPHKFINYISLGNKFHFTNNLQLEFDYWNRAASGQGFIGKDCSIIGQLSYQPTEKVNVFAKASYEVNHAGTDADVALHDGTELTRIGAGVEYYPLKEKNIRIHGYYSYAFGKNTNPEGVVQDKMSQVNVGVTWRGKVL</sequence>
<dbReference type="Proteomes" id="UP000254235">
    <property type="component" value="Unassembled WGS sequence"/>
</dbReference>
<dbReference type="SUPFAM" id="SSF56935">
    <property type="entry name" value="Porins"/>
    <property type="match status" value="1"/>
</dbReference>
<name>A0A379EZB8_9BACT</name>